<evidence type="ECO:0000256" key="9">
    <source>
        <dbReference type="SAM" id="MobiDB-lite"/>
    </source>
</evidence>
<feature type="non-terminal residue" evidence="13">
    <location>
        <position position="1"/>
    </location>
</feature>
<keyword evidence="4" id="KW-0547">Nucleotide-binding</keyword>
<dbReference type="InterPro" id="IPR029787">
    <property type="entry name" value="Nucleotide_cyclase"/>
</dbReference>
<proteinExistence type="predicted"/>
<evidence type="ECO:0000313" key="14">
    <source>
        <dbReference type="Proteomes" id="UP001186944"/>
    </source>
</evidence>
<dbReference type="EMBL" id="VSWD01000004">
    <property type="protein sequence ID" value="KAK3104494.1"/>
    <property type="molecule type" value="Genomic_DNA"/>
</dbReference>
<dbReference type="GO" id="GO:0005524">
    <property type="term" value="F:ATP binding"/>
    <property type="evidence" value="ECO:0007669"/>
    <property type="project" value="InterPro"/>
</dbReference>
<feature type="region of interest" description="Disordered" evidence="9">
    <location>
        <begin position="886"/>
        <end position="974"/>
    </location>
</feature>
<dbReference type="SUPFAM" id="SSF53850">
    <property type="entry name" value="Periplasmic binding protein-like II"/>
    <property type="match status" value="1"/>
</dbReference>
<keyword evidence="8" id="KW-0141">cGMP biosynthesis</keyword>
<comment type="subcellular location">
    <subcellularLocation>
        <location evidence="1">Membrane</location>
        <topology evidence="1">Single-pass membrane protein</topology>
    </subcellularLocation>
</comment>
<accession>A0AA88YNY4</accession>
<dbReference type="Proteomes" id="UP001186944">
    <property type="component" value="Unassembled WGS sequence"/>
</dbReference>
<dbReference type="EC" id="4.6.1.2" evidence="2"/>
<dbReference type="Pfam" id="PF12849">
    <property type="entry name" value="PBP_like_2"/>
    <property type="match status" value="1"/>
</dbReference>
<evidence type="ECO:0000256" key="4">
    <source>
        <dbReference type="ARBA" id="ARBA00022741"/>
    </source>
</evidence>
<dbReference type="InterPro" id="IPR000719">
    <property type="entry name" value="Prot_kinase_dom"/>
</dbReference>
<dbReference type="AlphaFoldDB" id="A0AA88YNY4"/>
<dbReference type="PROSITE" id="PS50125">
    <property type="entry name" value="GUANYLATE_CYCLASE_2"/>
    <property type="match status" value="1"/>
</dbReference>
<evidence type="ECO:0000256" key="5">
    <source>
        <dbReference type="ARBA" id="ARBA00022989"/>
    </source>
</evidence>
<keyword evidence="14" id="KW-1185">Reference proteome</keyword>
<evidence type="ECO:0000259" key="11">
    <source>
        <dbReference type="PROSITE" id="PS50011"/>
    </source>
</evidence>
<comment type="caution">
    <text evidence="13">The sequence shown here is derived from an EMBL/GenBank/DDBJ whole genome shotgun (WGS) entry which is preliminary data.</text>
</comment>
<evidence type="ECO:0000256" key="7">
    <source>
        <dbReference type="ARBA" id="ARBA00023239"/>
    </source>
</evidence>
<dbReference type="Pfam" id="PF00211">
    <property type="entry name" value="Guanylate_cyc"/>
    <property type="match status" value="1"/>
</dbReference>
<dbReference type="SUPFAM" id="SSF56112">
    <property type="entry name" value="Protein kinase-like (PK-like)"/>
    <property type="match status" value="1"/>
</dbReference>
<dbReference type="GO" id="GO:0001653">
    <property type="term" value="F:peptide receptor activity"/>
    <property type="evidence" value="ECO:0007669"/>
    <property type="project" value="TreeGrafter"/>
</dbReference>
<dbReference type="SUPFAM" id="SSF55073">
    <property type="entry name" value="Nucleotide cyclase"/>
    <property type="match status" value="1"/>
</dbReference>
<dbReference type="InterPro" id="IPR001245">
    <property type="entry name" value="Ser-Thr/Tyr_kinase_cat_dom"/>
</dbReference>
<dbReference type="SMART" id="SM00044">
    <property type="entry name" value="CYCc"/>
    <property type="match status" value="1"/>
</dbReference>
<gene>
    <name evidence="13" type="ORF">FSP39_003380</name>
</gene>
<dbReference type="PANTHER" id="PTHR11920">
    <property type="entry name" value="GUANYLYL CYCLASE"/>
    <property type="match status" value="1"/>
</dbReference>
<dbReference type="Pfam" id="PF07714">
    <property type="entry name" value="PK_Tyr_Ser-Thr"/>
    <property type="match status" value="1"/>
</dbReference>
<protein>
    <recommendedName>
        <fullName evidence="2">guanylate cyclase</fullName>
        <ecNumber evidence="2">4.6.1.2</ecNumber>
    </recommendedName>
</protein>
<dbReference type="GO" id="GO:0007168">
    <property type="term" value="P:receptor guanylyl cyclase signaling pathway"/>
    <property type="evidence" value="ECO:0007669"/>
    <property type="project" value="TreeGrafter"/>
</dbReference>
<dbReference type="PANTHER" id="PTHR11920:SF501">
    <property type="entry name" value="GUANYLATE CYCLASE 32E"/>
    <property type="match status" value="1"/>
</dbReference>
<dbReference type="PROSITE" id="PS50011">
    <property type="entry name" value="PROTEIN_KINASE_DOM"/>
    <property type="match status" value="1"/>
</dbReference>
<keyword evidence="6 10" id="KW-0472">Membrane</keyword>
<evidence type="ECO:0000259" key="12">
    <source>
        <dbReference type="PROSITE" id="PS50125"/>
    </source>
</evidence>
<organism evidence="13 14">
    <name type="scientific">Pinctada imbricata</name>
    <name type="common">Atlantic pearl-oyster</name>
    <name type="synonym">Pinctada martensii</name>
    <dbReference type="NCBI Taxonomy" id="66713"/>
    <lineage>
        <taxon>Eukaryota</taxon>
        <taxon>Metazoa</taxon>
        <taxon>Spiralia</taxon>
        <taxon>Lophotrochozoa</taxon>
        <taxon>Mollusca</taxon>
        <taxon>Bivalvia</taxon>
        <taxon>Autobranchia</taxon>
        <taxon>Pteriomorphia</taxon>
        <taxon>Pterioida</taxon>
        <taxon>Pterioidea</taxon>
        <taxon>Pteriidae</taxon>
        <taxon>Pinctada</taxon>
    </lineage>
</organism>
<evidence type="ECO:0000256" key="8">
    <source>
        <dbReference type="ARBA" id="ARBA00023293"/>
    </source>
</evidence>
<feature type="transmembrane region" description="Helical" evidence="10">
    <location>
        <begin position="275"/>
        <end position="299"/>
    </location>
</feature>
<dbReference type="GO" id="GO:0004383">
    <property type="term" value="F:guanylate cyclase activity"/>
    <property type="evidence" value="ECO:0007669"/>
    <property type="project" value="UniProtKB-EC"/>
</dbReference>
<dbReference type="GO" id="GO:0004672">
    <property type="term" value="F:protein kinase activity"/>
    <property type="evidence" value="ECO:0007669"/>
    <property type="project" value="InterPro"/>
</dbReference>
<dbReference type="Gene3D" id="1.10.510.10">
    <property type="entry name" value="Transferase(Phosphotransferase) domain 1"/>
    <property type="match status" value="1"/>
</dbReference>
<evidence type="ECO:0000256" key="6">
    <source>
        <dbReference type="ARBA" id="ARBA00023136"/>
    </source>
</evidence>
<evidence type="ECO:0000256" key="3">
    <source>
        <dbReference type="ARBA" id="ARBA00022692"/>
    </source>
</evidence>
<reference evidence="13" key="1">
    <citation type="submission" date="2019-08" db="EMBL/GenBank/DDBJ databases">
        <title>The improved chromosome-level genome for the pearl oyster Pinctada fucata martensii using PacBio sequencing and Hi-C.</title>
        <authorList>
            <person name="Zheng Z."/>
        </authorList>
    </citation>
    <scope>NUCLEOTIDE SEQUENCE</scope>
    <source>
        <strain evidence="13">ZZ-2019</strain>
        <tissue evidence="13">Adductor muscle</tissue>
    </source>
</reference>
<name>A0AA88YNY4_PINIB</name>
<dbReference type="GO" id="GO:0035556">
    <property type="term" value="P:intracellular signal transduction"/>
    <property type="evidence" value="ECO:0007669"/>
    <property type="project" value="InterPro"/>
</dbReference>
<keyword evidence="3 10" id="KW-0812">Transmembrane</keyword>
<feature type="domain" description="Guanylate cyclase" evidence="12">
    <location>
        <begin position="702"/>
        <end position="833"/>
    </location>
</feature>
<evidence type="ECO:0000256" key="1">
    <source>
        <dbReference type="ARBA" id="ARBA00004167"/>
    </source>
</evidence>
<dbReference type="InterPro" id="IPR001054">
    <property type="entry name" value="A/G_cyclase"/>
</dbReference>
<feature type="domain" description="Protein kinase" evidence="11">
    <location>
        <begin position="343"/>
        <end position="633"/>
    </location>
</feature>
<dbReference type="SMART" id="SM00220">
    <property type="entry name" value="S_TKc"/>
    <property type="match status" value="1"/>
</dbReference>
<evidence type="ECO:0000313" key="13">
    <source>
        <dbReference type="EMBL" id="KAK3104494.1"/>
    </source>
</evidence>
<dbReference type="Gene3D" id="3.40.190.10">
    <property type="entry name" value="Periplasmic binding protein-like II"/>
    <property type="match status" value="1"/>
</dbReference>
<dbReference type="Gene3D" id="3.30.70.1230">
    <property type="entry name" value="Nucleotide cyclase"/>
    <property type="match status" value="1"/>
</dbReference>
<keyword evidence="7" id="KW-0456">Lyase</keyword>
<dbReference type="InterPro" id="IPR050401">
    <property type="entry name" value="Cyclic_nucleotide_synthase"/>
</dbReference>
<evidence type="ECO:0000256" key="2">
    <source>
        <dbReference type="ARBA" id="ARBA00012202"/>
    </source>
</evidence>
<dbReference type="InterPro" id="IPR024370">
    <property type="entry name" value="PBP_domain"/>
</dbReference>
<dbReference type="GO" id="GO:0004016">
    <property type="term" value="F:adenylate cyclase activity"/>
    <property type="evidence" value="ECO:0007669"/>
    <property type="project" value="TreeGrafter"/>
</dbReference>
<sequence>AIVIGYNLVLNEKLKLTREQIVGIYNGTYTYWNETTFQQTNPNSTMPNEKIIVVARADKSGTTDLFTGALSAFSSEWHDAYGQFSRGLDSDTDKPYNWNESVISYYGNQNRGVSGLILSFKYSIGYLSVADAKEAKIENALLENDAGYYVEATSGAVQNSMDYFATTTGNLTFSLHNGLGDSSYPIAGFTHFIAYRTQMQRCDSAKEFLRYTYWALTESTPISECENAGMAPLSSKMVNRVLEKVLKKVTCNGENVWSKVLYDIENEDKNVDNTWVIAVSVVATCLAIVVVALCVYIILQRYKQWKVLNRDDWNIPIEDIIFYFDTRHGSSAQRSKLAHMKSLRSIQSVGTISGSCAESYDELVSHVLQWPGKWRSYNIGLRLIDIKQFHTVNVNMKREMINIRDKIIHSNVVRFFGLTEIEKDRYIIGEYCAKGTLVDVLQDDKMNISNDFKLALTLDITIGMQFLHTQGIVHGNLTSSVCLVDSKWTVKVSDWEFSRLFLAMSEKSNPVLEFRKNIQDDINDTSKASRDFYVSPEMLRSDFTCQPTRENDVYSFAVIMHEVYTREEPYCEHYHLMSTKEILCRIQLNHLRPQPSIDIPISCRQVMEIAWTDNPTSRPSFDQITKMLKHSNPDRRSVVDSVMRSMEEYTDHLEDRVEEKSAELETSRSTIENLLSSLVPAQFALKLTKGHDMKSTNFPSVGIIVLDICDYQSILQGDSPEELVSSLNYFCAEVDLLQKKYNMYAQSISGNCSTLLVGVAQHEATTDEVALHTAHICMDIFNLFTRKTPPERDYRLSARIGAHIGNATAGVVGSNFPRFVVFGSVIDVSSALSRSATPAGPHISKVLWRTVEAMDIFTAERAGILTVKGTEYKTYLLTGRSEEFQSVPSEASDDSGLGGPRKQSVQSTTHKQSVEHNTFKPFLVEEKAACEPKKRPSTFVSHSKGAKDKYKRRKGRTSKVNPSNDDVIVEVDDI</sequence>
<feature type="compositionally biased region" description="Basic and acidic residues" evidence="9">
    <location>
        <begin position="912"/>
        <end position="934"/>
    </location>
</feature>
<keyword evidence="5 10" id="KW-1133">Transmembrane helix</keyword>
<dbReference type="InterPro" id="IPR011009">
    <property type="entry name" value="Kinase-like_dom_sf"/>
</dbReference>
<dbReference type="CDD" id="cd07302">
    <property type="entry name" value="CHD"/>
    <property type="match status" value="1"/>
</dbReference>
<evidence type="ECO:0000256" key="10">
    <source>
        <dbReference type="SAM" id="Phobius"/>
    </source>
</evidence>
<dbReference type="GO" id="GO:0005886">
    <property type="term" value="C:plasma membrane"/>
    <property type="evidence" value="ECO:0007669"/>
    <property type="project" value="TreeGrafter"/>
</dbReference>